<feature type="compositionally biased region" description="Low complexity" evidence="3">
    <location>
        <begin position="263"/>
        <end position="275"/>
    </location>
</feature>
<keyword evidence="7" id="KW-1185">Reference proteome</keyword>
<dbReference type="InterPro" id="IPR021729">
    <property type="entry name" value="DUF3298"/>
</dbReference>
<evidence type="ECO:0000313" key="7">
    <source>
        <dbReference type="Proteomes" id="UP000030595"/>
    </source>
</evidence>
<dbReference type="PROSITE" id="PS51677">
    <property type="entry name" value="NODB"/>
    <property type="match status" value="1"/>
</dbReference>
<dbReference type="Gene3D" id="3.30.565.40">
    <property type="entry name" value="Fervidobacterium nodosum Rt17-B1 like"/>
    <property type="match status" value="1"/>
</dbReference>
<evidence type="ECO:0000256" key="4">
    <source>
        <dbReference type="SAM" id="Phobius"/>
    </source>
</evidence>
<gene>
    <name evidence="6" type="ORF">CD30_08435</name>
</gene>
<dbReference type="InterPro" id="IPR011330">
    <property type="entry name" value="Glyco_hydro/deAcase_b/a-brl"/>
</dbReference>
<keyword evidence="2" id="KW-0378">Hydrolase</keyword>
<evidence type="ECO:0000256" key="1">
    <source>
        <dbReference type="ARBA" id="ARBA00022723"/>
    </source>
</evidence>
<feature type="transmembrane region" description="Helical" evidence="4">
    <location>
        <begin position="6"/>
        <end position="26"/>
    </location>
</feature>
<sequence length="480" mass="55277">MKPTRLSYTIFITLGITLIAVMTYFYTQGHNKKESIDKKGENEKIEQSKYNGVEIITNTYEEDTYHKAIHYPKFEKESLNEEIKKYVSKKEQGFHNELSQYKKDALKQRPAQMYLTFNIYPAMDQLYSIVFTEESYIGGANSRQSNTVFLVDLKNEQFIKQTEIINNTKENREKLYNLLFKAFKQSEEYSSFLIEEDLKGWIEKKDNKLLSNMYLTNQAIVFEFDKYEVTAGAAGMPKITLPFEQVSEIVSAEWLDRLNLQDTTNNNESAESNENITEKEADQEKATEEDLTKDPSSTEKRVALTFDDGPHPQNTLTILELLDQHDAKATFFMLGSRVDFYPNIAKKVAEDGHEIGNHTWDHKDLTTLSPEKIIQEIQDTNEIILEATGYNTTVLRPPYGATNKEVENSVDIASVLWTIDTLDWQSHEPEAVLEIVKENVKDGSIILMHDIHESTIKAVELVLNYLEENGYKCVTVSEIL</sequence>
<feature type="domain" description="NodB homology" evidence="5">
    <location>
        <begin position="300"/>
        <end position="474"/>
    </location>
</feature>
<keyword evidence="4" id="KW-0472">Membrane</keyword>
<evidence type="ECO:0000256" key="3">
    <source>
        <dbReference type="SAM" id="MobiDB-lite"/>
    </source>
</evidence>
<dbReference type="SUPFAM" id="SSF88713">
    <property type="entry name" value="Glycoside hydrolase/deacetylase"/>
    <property type="match status" value="1"/>
</dbReference>
<keyword evidence="4" id="KW-1133">Transmembrane helix</keyword>
<feature type="region of interest" description="Disordered" evidence="3">
    <location>
        <begin position="261"/>
        <end position="298"/>
    </location>
</feature>
<dbReference type="Proteomes" id="UP000030595">
    <property type="component" value="Unassembled WGS sequence"/>
</dbReference>
<dbReference type="GO" id="GO:0016020">
    <property type="term" value="C:membrane"/>
    <property type="evidence" value="ECO:0007669"/>
    <property type="project" value="TreeGrafter"/>
</dbReference>
<dbReference type="eggNOG" id="COG0726">
    <property type="taxonomic scope" value="Bacteria"/>
</dbReference>
<dbReference type="InterPro" id="IPR050248">
    <property type="entry name" value="Polysacc_deacetylase_ArnD"/>
</dbReference>
<dbReference type="CDD" id="cd10954">
    <property type="entry name" value="CE4_CtAXE_like"/>
    <property type="match status" value="1"/>
</dbReference>
<dbReference type="Gene3D" id="3.90.640.20">
    <property type="entry name" value="Heat-shock cognate protein, ATPase"/>
    <property type="match status" value="1"/>
</dbReference>
<dbReference type="PANTHER" id="PTHR10587">
    <property type="entry name" value="GLYCOSYL TRANSFERASE-RELATED"/>
    <property type="match status" value="1"/>
</dbReference>
<evidence type="ECO:0000256" key="2">
    <source>
        <dbReference type="ARBA" id="ARBA00022801"/>
    </source>
</evidence>
<dbReference type="RefSeq" id="WP_036175109.1">
    <property type="nucleotide sequence ID" value="NZ_AVCZ01000012.1"/>
</dbReference>
<dbReference type="GO" id="GO:0016810">
    <property type="term" value="F:hydrolase activity, acting on carbon-nitrogen (but not peptide) bonds"/>
    <property type="evidence" value="ECO:0007669"/>
    <property type="project" value="InterPro"/>
</dbReference>
<comment type="caution">
    <text evidence="6">The sequence shown here is derived from an EMBL/GenBank/DDBJ whole genome shotgun (WGS) entry which is preliminary data.</text>
</comment>
<dbReference type="InterPro" id="IPR037126">
    <property type="entry name" value="PdaC/RsiV-like_sf"/>
</dbReference>
<dbReference type="EMBL" id="JPVQ01000012">
    <property type="protein sequence ID" value="KGR90914.1"/>
    <property type="molecule type" value="Genomic_DNA"/>
</dbReference>
<dbReference type="Pfam" id="PF13739">
    <property type="entry name" value="PdaC"/>
    <property type="match status" value="1"/>
</dbReference>
<proteinExistence type="predicted"/>
<dbReference type="GO" id="GO:0005975">
    <property type="term" value="P:carbohydrate metabolic process"/>
    <property type="evidence" value="ECO:0007669"/>
    <property type="project" value="InterPro"/>
</dbReference>
<dbReference type="AlphaFoldDB" id="A0A0A3J1M9"/>
<dbReference type="PANTHER" id="PTHR10587:SF133">
    <property type="entry name" value="CHITIN DEACETYLASE 1-RELATED"/>
    <property type="match status" value="1"/>
</dbReference>
<dbReference type="Pfam" id="PF11738">
    <property type="entry name" value="DUF3298"/>
    <property type="match status" value="1"/>
</dbReference>
<reference evidence="6 7" key="1">
    <citation type="submission" date="2014-02" db="EMBL/GenBank/DDBJ databases">
        <title>Draft genome sequence of Lysinibacillus massiliensis CCUG 49529.</title>
        <authorList>
            <person name="Zhang F."/>
            <person name="Wang G."/>
            <person name="Zhang L."/>
        </authorList>
    </citation>
    <scope>NUCLEOTIDE SEQUENCE [LARGE SCALE GENOMIC DNA]</scope>
    <source>
        <strain evidence="6 7">CCUG 49529</strain>
    </source>
</reference>
<dbReference type="InterPro" id="IPR002509">
    <property type="entry name" value="NODB_dom"/>
</dbReference>
<dbReference type="GO" id="GO:0046872">
    <property type="term" value="F:metal ion binding"/>
    <property type="evidence" value="ECO:0007669"/>
    <property type="project" value="UniProtKB-KW"/>
</dbReference>
<accession>A0A0A3J1M9</accession>
<protein>
    <recommendedName>
        <fullName evidence="5">NodB homology domain-containing protein</fullName>
    </recommendedName>
</protein>
<keyword evidence="4" id="KW-0812">Transmembrane</keyword>
<keyword evidence="1" id="KW-0479">Metal-binding</keyword>
<evidence type="ECO:0000259" key="5">
    <source>
        <dbReference type="PROSITE" id="PS51677"/>
    </source>
</evidence>
<dbReference type="Gene3D" id="3.20.20.370">
    <property type="entry name" value="Glycoside hydrolase/deacetylase"/>
    <property type="match status" value="1"/>
</dbReference>
<dbReference type="Pfam" id="PF01522">
    <property type="entry name" value="Polysacc_deac_1"/>
    <property type="match status" value="1"/>
</dbReference>
<dbReference type="InterPro" id="IPR025303">
    <property type="entry name" value="PdaC"/>
</dbReference>
<name>A0A0A3J1M9_9BACL</name>
<organism evidence="6 7">
    <name type="scientific">Ureibacillus massiliensis 4400831 = CIP 108448 = CCUG 49529</name>
    <dbReference type="NCBI Taxonomy" id="1211035"/>
    <lineage>
        <taxon>Bacteria</taxon>
        <taxon>Bacillati</taxon>
        <taxon>Bacillota</taxon>
        <taxon>Bacilli</taxon>
        <taxon>Bacillales</taxon>
        <taxon>Caryophanaceae</taxon>
        <taxon>Ureibacillus</taxon>
    </lineage>
</organism>
<feature type="compositionally biased region" description="Basic and acidic residues" evidence="3">
    <location>
        <begin position="276"/>
        <end position="298"/>
    </location>
</feature>
<evidence type="ECO:0000313" key="6">
    <source>
        <dbReference type="EMBL" id="KGR90914.1"/>
    </source>
</evidence>